<name>A0A6C0CT57_9ZZZZ</name>
<evidence type="ECO:0000256" key="1">
    <source>
        <dbReference type="SAM" id="Phobius"/>
    </source>
</evidence>
<feature type="transmembrane region" description="Helical" evidence="1">
    <location>
        <begin position="44"/>
        <end position="66"/>
    </location>
</feature>
<organism evidence="2">
    <name type="scientific">viral metagenome</name>
    <dbReference type="NCBI Taxonomy" id="1070528"/>
    <lineage>
        <taxon>unclassified sequences</taxon>
        <taxon>metagenomes</taxon>
        <taxon>organismal metagenomes</taxon>
    </lineage>
</organism>
<sequence length="70" mass="8091">MGFIKTILGIFFLINAIFWGLFPHTTHCAFVAKMGVLICPSHWVHISLGIICFLVTVLLFQWNMFFPMKM</sequence>
<dbReference type="AlphaFoldDB" id="A0A6C0CT57"/>
<evidence type="ECO:0000313" key="2">
    <source>
        <dbReference type="EMBL" id="QHT07060.1"/>
    </source>
</evidence>
<dbReference type="EMBL" id="MN739479">
    <property type="protein sequence ID" value="QHT07060.1"/>
    <property type="molecule type" value="Genomic_DNA"/>
</dbReference>
<keyword evidence="1" id="KW-0812">Transmembrane</keyword>
<proteinExistence type="predicted"/>
<protein>
    <submittedName>
        <fullName evidence="2">Uncharacterized protein</fullName>
    </submittedName>
</protein>
<keyword evidence="1" id="KW-0472">Membrane</keyword>
<reference evidence="2" key="1">
    <citation type="journal article" date="2020" name="Nature">
        <title>Giant virus diversity and host interactions through global metagenomics.</title>
        <authorList>
            <person name="Schulz F."/>
            <person name="Roux S."/>
            <person name="Paez-Espino D."/>
            <person name="Jungbluth S."/>
            <person name="Walsh D.A."/>
            <person name="Denef V.J."/>
            <person name="McMahon K.D."/>
            <person name="Konstantinidis K.T."/>
            <person name="Eloe-Fadrosh E.A."/>
            <person name="Kyrpides N.C."/>
            <person name="Woyke T."/>
        </authorList>
    </citation>
    <scope>NUCLEOTIDE SEQUENCE</scope>
    <source>
        <strain evidence="2">GVMAG-M-3300021962-46</strain>
    </source>
</reference>
<accession>A0A6C0CT57</accession>
<keyword evidence="1" id="KW-1133">Transmembrane helix</keyword>